<dbReference type="AlphaFoldDB" id="A0AAD2ETU9"/>
<organism evidence="1 2">
    <name type="scientific">Ralstonia wenshanensis</name>
    <dbReference type="NCBI Taxonomy" id="2842456"/>
    <lineage>
        <taxon>Bacteria</taxon>
        <taxon>Pseudomonadati</taxon>
        <taxon>Pseudomonadota</taxon>
        <taxon>Betaproteobacteria</taxon>
        <taxon>Burkholderiales</taxon>
        <taxon>Burkholderiaceae</taxon>
        <taxon>Ralstonia</taxon>
    </lineage>
</organism>
<comment type="caution">
    <text evidence="1">The sequence shown here is derived from an EMBL/GenBank/DDBJ whole genome shotgun (WGS) entry which is preliminary data.</text>
</comment>
<accession>A0AAD2ETU9</accession>
<evidence type="ECO:0000313" key="1">
    <source>
        <dbReference type="EMBL" id="CAJ0707524.1"/>
    </source>
</evidence>
<proteinExistence type="predicted"/>
<reference evidence="1 2" key="1">
    <citation type="submission" date="2023-07" db="EMBL/GenBank/DDBJ databases">
        <authorList>
            <person name="Peeters C."/>
        </authorList>
    </citation>
    <scope>NUCLEOTIDE SEQUENCE [LARGE SCALE GENOMIC DNA]</scope>
    <source>
        <strain evidence="1 2">LMG 18091</strain>
    </source>
</reference>
<name>A0AAD2ETU9_9RALS</name>
<dbReference type="EMBL" id="CATWAF010000011">
    <property type="protein sequence ID" value="CAJ0707524.1"/>
    <property type="molecule type" value="Genomic_DNA"/>
</dbReference>
<sequence>MGRMFLGRVRTPEGRAPLFNGDVPVSDYRNRMFEIGTRTQHSGAGQAAVNRRGA</sequence>
<gene>
    <name evidence="1" type="ORF">LMG18091_04992</name>
</gene>
<evidence type="ECO:0000313" key="2">
    <source>
        <dbReference type="Proteomes" id="UP001189915"/>
    </source>
</evidence>
<protein>
    <submittedName>
        <fullName evidence="1">Uncharacterized protein</fullName>
    </submittedName>
</protein>
<keyword evidence="2" id="KW-1185">Reference proteome</keyword>
<dbReference type="Proteomes" id="UP001189915">
    <property type="component" value="Unassembled WGS sequence"/>
</dbReference>